<protein>
    <submittedName>
        <fullName evidence="3">13189_t:CDS:1</fullName>
    </submittedName>
</protein>
<comment type="caution">
    <text evidence="3">The sequence shown here is derived from an EMBL/GenBank/DDBJ whole genome shotgun (WGS) entry which is preliminary data.</text>
</comment>
<evidence type="ECO:0000313" key="3">
    <source>
        <dbReference type="EMBL" id="CAG8546388.1"/>
    </source>
</evidence>
<feature type="compositionally biased region" description="Acidic residues" evidence="2">
    <location>
        <begin position="541"/>
        <end position="552"/>
    </location>
</feature>
<organism evidence="3 4">
    <name type="scientific">Ambispora leptoticha</name>
    <dbReference type="NCBI Taxonomy" id="144679"/>
    <lineage>
        <taxon>Eukaryota</taxon>
        <taxon>Fungi</taxon>
        <taxon>Fungi incertae sedis</taxon>
        <taxon>Mucoromycota</taxon>
        <taxon>Glomeromycotina</taxon>
        <taxon>Glomeromycetes</taxon>
        <taxon>Archaeosporales</taxon>
        <taxon>Ambisporaceae</taxon>
        <taxon>Ambispora</taxon>
    </lineage>
</organism>
<evidence type="ECO:0000256" key="2">
    <source>
        <dbReference type="SAM" id="MobiDB-lite"/>
    </source>
</evidence>
<proteinExistence type="predicted"/>
<evidence type="ECO:0000256" key="1">
    <source>
        <dbReference type="SAM" id="Coils"/>
    </source>
</evidence>
<feature type="compositionally biased region" description="Polar residues" evidence="2">
    <location>
        <begin position="527"/>
        <end position="540"/>
    </location>
</feature>
<dbReference type="OrthoDB" id="5374688at2759"/>
<dbReference type="AlphaFoldDB" id="A0A9N9AVE2"/>
<accession>A0A9N9AVE2</accession>
<keyword evidence="4" id="KW-1185">Reference proteome</keyword>
<name>A0A9N9AVE2_9GLOM</name>
<feature type="coiled-coil region" evidence="1">
    <location>
        <begin position="134"/>
        <end position="165"/>
    </location>
</feature>
<dbReference type="Proteomes" id="UP000789508">
    <property type="component" value="Unassembled WGS sequence"/>
</dbReference>
<reference evidence="3" key="1">
    <citation type="submission" date="2021-06" db="EMBL/GenBank/DDBJ databases">
        <authorList>
            <person name="Kallberg Y."/>
            <person name="Tangrot J."/>
            <person name="Rosling A."/>
        </authorList>
    </citation>
    <scope>NUCLEOTIDE SEQUENCE</scope>
    <source>
        <strain evidence="3">FL130A</strain>
    </source>
</reference>
<gene>
    <name evidence="3" type="ORF">ALEPTO_LOCUS5660</name>
</gene>
<evidence type="ECO:0000313" key="4">
    <source>
        <dbReference type="Proteomes" id="UP000789508"/>
    </source>
</evidence>
<keyword evidence="1" id="KW-0175">Coiled coil</keyword>
<dbReference type="EMBL" id="CAJVPS010001663">
    <property type="protein sequence ID" value="CAG8546388.1"/>
    <property type="molecule type" value="Genomic_DNA"/>
</dbReference>
<sequence>MADIVVSIIERAISIGQEIAARIADYKDAVESLKKLEILLGVLKNVVEEIYAKADKSIIIMIQTTAQDTEKVYMNCVKELDIRDKKQRDKFAKLKKVVSVYKAPKILSDIESAIQKVQLNLNITESSLSIVRHVQALANTIDELVARLKKEIQELQKKLENCTLSVESSFIEGLGSDNPEAISVWKDRFRSAELSISSIAPYECVFVSWARFVHELEVNFPLKNIPTAIKEDYFGDIDAIRKHGNRYYINPNGTRNLKDIRPLWLPALCEALDPLHRGYVNPYNYLSFLDGKSLSNKLRQIVLDSCGYGIFVECRRTRQDIALPSEIESPAHSVGWMSFCQIISVPSPEELGIFIYDEGTKPQLKKLIENYTYPKNDIWVYVRYLQTGQIERKLLSEDVRMLGGLRIGISIAICYTLENGSCWSDSLSIVGLKACAGGRYIVTAGSKENTIEFVTKPPIGFDDHAVRSDQLDNDLTILEFDYCLLGPSTFFTEAPKKDEKIQIKADGYWYDVKVTAVNGENVEYVDWSSTSDTESPTNDETFSEENDEDEDGPIGFSDDQLATQEKTNSRNWCPWKRGVTNLEIRPYRCLHIGDLVEAPVVYPDYLFRYYGLEESQLYLPARIIDVQGDQYRVKFNPTVVAYAWWPNDNEYPRGPNSKETVKNPIVDTEVMVSMDRVRPYVAGGSHPVLGPQSIIPQSWSVFQGAQFRDVQQVEEKILWKQ</sequence>
<feature type="region of interest" description="Disordered" evidence="2">
    <location>
        <begin position="525"/>
        <end position="559"/>
    </location>
</feature>